<sequence>MSVESAKKFLEKVKNDEDFKNKLSGLKNEQERLDFSKAEGFDFSVAELTEANGGELSDNDLDEVAGGISACGKICKWGAEINVES</sequence>
<dbReference type="NCBIfam" id="TIGR03798">
    <property type="entry name" value="leader_Nif11"/>
    <property type="match status" value="1"/>
</dbReference>
<organism evidence="2 3">
    <name type="scientific">Metallumcola ferriviriculae</name>
    <dbReference type="NCBI Taxonomy" id="3039180"/>
    <lineage>
        <taxon>Bacteria</taxon>
        <taxon>Bacillati</taxon>
        <taxon>Bacillota</taxon>
        <taxon>Clostridia</taxon>
        <taxon>Neomoorellales</taxon>
        <taxon>Desulfitibacteraceae</taxon>
        <taxon>Metallumcola</taxon>
    </lineage>
</organism>
<feature type="domain" description="Nif11" evidence="1">
    <location>
        <begin position="1"/>
        <end position="48"/>
    </location>
</feature>
<proteinExistence type="predicted"/>
<dbReference type="RefSeq" id="WP_366923919.1">
    <property type="nucleotide sequence ID" value="NZ_CP121694.1"/>
</dbReference>
<dbReference type="Proteomes" id="UP001329915">
    <property type="component" value="Chromosome"/>
</dbReference>
<evidence type="ECO:0000313" key="2">
    <source>
        <dbReference type="EMBL" id="WRO21058.1"/>
    </source>
</evidence>
<evidence type="ECO:0000313" key="3">
    <source>
        <dbReference type="Proteomes" id="UP001329915"/>
    </source>
</evidence>
<dbReference type="KEGG" id="dbc:MFMK1_000852"/>
<dbReference type="InterPro" id="IPR012903">
    <property type="entry name" value="Nif11"/>
</dbReference>
<dbReference type="Pfam" id="PF07862">
    <property type="entry name" value="Nif11"/>
    <property type="match status" value="1"/>
</dbReference>
<keyword evidence="3" id="KW-1185">Reference proteome</keyword>
<dbReference type="InterPro" id="IPR022516">
    <property type="entry name" value="CHP03798_Ocin"/>
</dbReference>
<evidence type="ECO:0000259" key="1">
    <source>
        <dbReference type="Pfam" id="PF07862"/>
    </source>
</evidence>
<dbReference type="EMBL" id="CP121694">
    <property type="protein sequence ID" value="WRO21058.1"/>
    <property type="molecule type" value="Genomic_DNA"/>
</dbReference>
<reference evidence="2 3" key="1">
    <citation type="submission" date="2023-04" db="EMBL/GenBank/DDBJ databases">
        <authorList>
            <person name="Hsu D."/>
        </authorList>
    </citation>
    <scope>NUCLEOTIDE SEQUENCE [LARGE SCALE GENOMIC DNA]</scope>
    <source>
        <strain evidence="2 3">MK1</strain>
    </source>
</reference>
<dbReference type="AlphaFoldDB" id="A0AAU0UPD7"/>
<gene>
    <name evidence="2" type="ORF">MFMK1_000852</name>
</gene>
<protein>
    <submittedName>
        <fullName evidence="2">Nif11-like leader peptide family natural product</fullName>
    </submittedName>
</protein>
<name>A0AAU0UPD7_9FIRM</name>
<accession>A0AAU0UPD7</accession>